<dbReference type="EMBL" id="WHUW01000155">
    <property type="protein sequence ID" value="KAF8420560.1"/>
    <property type="molecule type" value="Genomic_DNA"/>
</dbReference>
<dbReference type="Proteomes" id="UP001194468">
    <property type="component" value="Unassembled WGS sequence"/>
</dbReference>
<keyword evidence="1" id="KW-0812">Transmembrane</keyword>
<evidence type="ECO:0000313" key="3">
    <source>
        <dbReference type="Proteomes" id="UP001194468"/>
    </source>
</evidence>
<comment type="caution">
    <text evidence="2">The sequence shown here is derived from an EMBL/GenBank/DDBJ whole genome shotgun (WGS) entry which is preliminary data.</text>
</comment>
<accession>A0AAD4G6X1</accession>
<gene>
    <name evidence="2" type="ORF">L210DRAFT_417201</name>
</gene>
<proteinExistence type="predicted"/>
<protein>
    <submittedName>
        <fullName evidence="2">Uncharacterized protein</fullName>
    </submittedName>
</protein>
<organism evidence="2 3">
    <name type="scientific">Boletus edulis BED1</name>
    <dbReference type="NCBI Taxonomy" id="1328754"/>
    <lineage>
        <taxon>Eukaryota</taxon>
        <taxon>Fungi</taxon>
        <taxon>Dikarya</taxon>
        <taxon>Basidiomycota</taxon>
        <taxon>Agaricomycotina</taxon>
        <taxon>Agaricomycetes</taxon>
        <taxon>Agaricomycetidae</taxon>
        <taxon>Boletales</taxon>
        <taxon>Boletineae</taxon>
        <taxon>Boletaceae</taxon>
        <taxon>Boletoideae</taxon>
        <taxon>Boletus</taxon>
    </lineage>
</organism>
<feature type="transmembrane region" description="Helical" evidence="1">
    <location>
        <begin position="61"/>
        <end position="81"/>
    </location>
</feature>
<reference evidence="2" key="2">
    <citation type="journal article" date="2020" name="Nat. Commun.">
        <title>Large-scale genome sequencing of mycorrhizal fungi provides insights into the early evolution of symbiotic traits.</title>
        <authorList>
            <person name="Miyauchi S."/>
            <person name="Kiss E."/>
            <person name="Kuo A."/>
            <person name="Drula E."/>
            <person name="Kohler A."/>
            <person name="Sanchez-Garcia M."/>
            <person name="Morin E."/>
            <person name="Andreopoulos B."/>
            <person name="Barry K.W."/>
            <person name="Bonito G."/>
            <person name="Buee M."/>
            <person name="Carver A."/>
            <person name="Chen C."/>
            <person name="Cichocki N."/>
            <person name="Clum A."/>
            <person name="Culley D."/>
            <person name="Crous P.W."/>
            <person name="Fauchery L."/>
            <person name="Girlanda M."/>
            <person name="Hayes R.D."/>
            <person name="Keri Z."/>
            <person name="LaButti K."/>
            <person name="Lipzen A."/>
            <person name="Lombard V."/>
            <person name="Magnuson J."/>
            <person name="Maillard F."/>
            <person name="Murat C."/>
            <person name="Nolan M."/>
            <person name="Ohm R.A."/>
            <person name="Pangilinan J."/>
            <person name="Pereira M.F."/>
            <person name="Perotto S."/>
            <person name="Peter M."/>
            <person name="Pfister S."/>
            <person name="Riley R."/>
            <person name="Sitrit Y."/>
            <person name="Stielow J.B."/>
            <person name="Szollosi G."/>
            <person name="Zifcakova L."/>
            <person name="Stursova M."/>
            <person name="Spatafora J.W."/>
            <person name="Tedersoo L."/>
            <person name="Vaario L.M."/>
            <person name="Yamada A."/>
            <person name="Yan M."/>
            <person name="Wang P."/>
            <person name="Xu J."/>
            <person name="Bruns T."/>
            <person name="Baldrian P."/>
            <person name="Vilgalys R."/>
            <person name="Dunand C."/>
            <person name="Henrissat B."/>
            <person name="Grigoriev I.V."/>
            <person name="Hibbett D."/>
            <person name="Nagy L.G."/>
            <person name="Martin F.M."/>
        </authorList>
    </citation>
    <scope>NUCLEOTIDE SEQUENCE</scope>
    <source>
        <strain evidence="2">BED1</strain>
    </source>
</reference>
<name>A0AAD4G6X1_BOLED</name>
<sequence length="93" mass="10543">MSCKPSMGTRVQRPGYPPNRSWQKVTGYTPKHRLINKEKLAKVIASCDAWTGKFQAGSDRLYWFVFYADVLLTYTLICCHLRSTMLPGKISGA</sequence>
<evidence type="ECO:0000256" key="1">
    <source>
        <dbReference type="SAM" id="Phobius"/>
    </source>
</evidence>
<dbReference type="AlphaFoldDB" id="A0AAD4G6X1"/>
<keyword evidence="1" id="KW-1133">Transmembrane helix</keyword>
<evidence type="ECO:0000313" key="2">
    <source>
        <dbReference type="EMBL" id="KAF8420560.1"/>
    </source>
</evidence>
<keyword evidence="3" id="KW-1185">Reference proteome</keyword>
<keyword evidence="1" id="KW-0472">Membrane</keyword>
<reference evidence="2" key="1">
    <citation type="submission" date="2019-10" db="EMBL/GenBank/DDBJ databases">
        <authorList>
            <consortium name="DOE Joint Genome Institute"/>
            <person name="Kuo A."/>
            <person name="Miyauchi S."/>
            <person name="Kiss E."/>
            <person name="Drula E."/>
            <person name="Kohler A."/>
            <person name="Sanchez-Garcia M."/>
            <person name="Andreopoulos B."/>
            <person name="Barry K.W."/>
            <person name="Bonito G."/>
            <person name="Buee M."/>
            <person name="Carver A."/>
            <person name="Chen C."/>
            <person name="Cichocki N."/>
            <person name="Clum A."/>
            <person name="Culley D."/>
            <person name="Crous P.W."/>
            <person name="Fauchery L."/>
            <person name="Girlanda M."/>
            <person name="Hayes R."/>
            <person name="Keri Z."/>
            <person name="LaButti K."/>
            <person name="Lipzen A."/>
            <person name="Lombard V."/>
            <person name="Magnuson J."/>
            <person name="Maillard F."/>
            <person name="Morin E."/>
            <person name="Murat C."/>
            <person name="Nolan M."/>
            <person name="Ohm R."/>
            <person name="Pangilinan J."/>
            <person name="Pereira M."/>
            <person name="Perotto S."/>
            <person name="Peter M."/>
            <person name="Riley R."/>
            <person name="Sitrit Y."/>
            <person name="Stielow B."/>
            <person name="Szollosi G."/>
            <person name="Zifcakova L."/>
            <person name="Stursova M."/>
            <person name="Spatafora J.W."/>
            <person name="Tedersoo L."/>
            <person name="Vaario L.-M."/>
            <person name="Yamada A."/>
            <person name="Yan M."/>
            <person name="Wang P."/>
            <person name="Xu J."/>
            <person name="Bruns T."/>
            <person name="Baldrian P."/>
            <person name="Vilgalys R."/>
            <person name="Henrissat B."/>
            <person name="Grigoriev I.V."/>
            <person name="Hibbett D."/>
            <person name="Nagy L.G."/>
            <person name="Martin F.M."/>
        </authorList>
    </citation>
    <scope>NUCLEOTIDE SEQUENCE</scope>
    <source>
        <strain evidence="2">BED1</strain>
    </source>
</reference>